<name>A0A8C2FEP1_CYPCA</name>
<dbReference type="Gene3D" id="4.10.60.10">
    <property type="entry name" value="Zinc finger, CCHC-type"/>
    <property type="match status" value="1"/>
</dbReference>
<protein>
    <recommendedName>
        <fullName evidence="3">CCHC-type domain-containing protein</fullName>
    </recommendedName>
</protein>
<dbReference type="Pfam" id="PF23058">
    <property type="entry name" value="RBD_ZCCHC3_2nd"/>
    <property type="match status" value="1"/>
</dbReference>
<dbReference type="SUPFAM" id="SSF57756">
    <property type="entry name" value="Retrovirus zinc finger-like domains"/>
    <property type="match status" value="1"/>
</dbReference>
<dbReference type="Proteomes" id="UP000694701">
    <property type="component" value="Unplaced"/>
</dbReference>
<dbReference type="PANTHER" id="PTHR22639">
    <property type="entry name" value="GAG-RELATED PROTEIN"/>
    <property type="match status" value="1"/>
</dbReference>
<evidence type="ECO:0000259" key="3">
    <source>
        <dbReference type="PROSITE" id="PS50158"/>
    </source>
</evidence>
<dbReference type="SMART" id="SM00343">
    <property type="entry name" value="ZnF_C2HC"/>
    <property type="match status" value="3"/>
</dbReference>
<feature type="compositionally biased region" description="Basic and acidic residues" evidence="2">
    <location>
        <begin position="312"/>
        <end position="327"/>
    </location>
</feature>
<feature type="domain" description="CCHC-type" evidence="3">
    <location>
        <begin position="182"/>
        <end position="196"/>
    </location>
</feature>
<dbReference type="GO" id="GO:0003723">
    <property type="term" value="F:RNA binding"/>
    <property type="evidence" value="ECO:0007669"/>
    <property type="project" value="InterPro"/>
</dbReference>
<reference evidence="4" key="1">
    <citation type="submission" date="2025-08" db="UniProtKB">
        <authorList>
            <consortium name="Ensembl"/>
        </authorList>
    </citation>
    <scope>IDENTIFICATION</scope>
</reference>
<dbReference type="GO" id="GO:0003690">
    <property type="term" value="F:double-stranded DNA binding"/>
    <property type="evidence" value="ECO:0007669"/>
    <property type="project" value="InterPro"/>
</dbReference>
<dbReference type="PROSITE" id="PS50158">
    <property type="entry name" value="ZF_CCHC"/>
    <property type="match status" value="1"/>
</dbReference>
<keyword evidence="1" id="KW-0479">Metal-binding</keyword>
<feature type="compositionally biased region" description="Basic and acidic residues" evidence="2">
    <location>
        <begin position="337"/>
        <end position="349"/>
    </location>
</feature>
<dbReference type="GO" id="GO:0008270">
    <property type="term" value="F:zinc ion binding"/>
    <property type="evidence" value="ECO:0007669"/>
    <property type="project" value="UniProtKB-KW"/>
</dbReference>
<dbReference type="AlphaFoldDB" id="A0A8C2FEP1"/>
<dbReference type="InterPro" id="IPR057810">
    <property type="entry name" value="RBD_ZCCHC3_1st"/>
</dbReference>
<sequence length="417" mass="47181">MVRMRNSVRVELKMDAADFVKQRFGRDFFVVEILQGVFKIQADEVFCLQEFALSGFLDLTFFALKDCVVFFEAWKKKEDHKLLEGLQLQPVFIQDFIPLTIHVYNPFVEDGDVLALVKRYCEEVRGGEHLKDRFGIWNGKRRYMVKLKLDPSVQGSVLHPPGSFSIGPNKGFLYYPGQPLYCRRCGGQGHVKMDCKGERCRFCGESNHVAGICTAPKCCSLCGSDEHLYRGCPGRKKSYASLFKEGEDLLGDCKALVGERSRSSARQTVHAAEASKHRWERTAEGNKSHHRSEKSPVVEERLIEIISGDAEEPIKRSDQSEDGDNKMEVTGGRGRRRAVEKDDCGEEGRERKCSKLEAAKTLASLEDLIDLQDELVDNWDWGECEEDEEGDSQEWTDVVARRVKAKGGGYSFGKKAL</sequence>
<evidence type="ECO:0000313" key="5">
    <source>
        <dbReference type="Proteomes" id="UP000694701"/>
    </source>
</evidence>
<evidence type="ECO:0000256" key="1">
    <source>
        <dbReference type="PROSITE-ProRule" id="PRU00047"/>
    </source>
</evidence>
<dbReference type="InterPro" id="IPR042509">
    <property type="entry name" value="ZCCHC3"/>
</dbReference>
<dbReference type="InterPro" id="IPR057811">
    <property type="entry name" value="RBD_ZCCHC3_2nd"/>
</dbReference>
<keyword evidence="1" id="KW-0862">Zinc</keyword>
<organism evidence="4 5">
    <name type="scientific">Cyprinus carpio</name>
    <name type="common">Common carp</name>
    <dbReference type="NCBI Taxonomy" id="7962"/>
    <lineage>
        <taxon>Eukaryota</taxon>
        <taxon>Metazoa</taxon>
        <taxon>Chordata</taxon>
        <taxon>Craniata</taxon>
        <taxon>Vertebrata</taxon>
        <taxon>Euteleostomi</taxon>
        <taxon>Actinopterygii</taxon>
        <taxon>Neopterygii</taxon>
        <taxon>Teleostei</taxon>
        <taxon>Ostariophysi</taxon>
        <taxon>Cypriniformes</taxon>
        <taxon>Cyprinidae</taxon>
        <taxon>Cyprininae</taxon>
        <taxon>Cyprinus</taxon>
    </lineage>
</organism>
<keyword evidence="1" id="KW-0863">Zinc-finger</keyword>
<dbReference type="PANTHER" id="PTHR22639:SF7">
    <property type="entry name" value="CCHC-TYPE DOMAIN-CONTAINING PROTEIN"/>
    <property type="match status" value="1"/>
</dbReference>
<dbReference type="InterPro" id="IPR036875">
    <property type="entry name" value="Znf_CCHC_sf"/>
</dbReference>
<evidence type="ECO:0000313" key="4">
    <source>
        <dbReference type="Ensembl" id="ENSCCRP00020054478.1"/>
    </source>
</evidence>
<accession>A0A8C2FEP1</accession>
<dbReference type="GO" id="GO:0002218">
    <property type="term" value="P:activation of innate immune response"/>
    <property type="evidence" value="ECO:0007669"/>
    <property type="project" value="InterPro"/>
</dbReference>
<dbReference type="Pfam" id="PF23057">
    <property type="entry name" value="RBD_ZCCHC3_1st"/>
    <property type="match status" value="1"/>
</dbReference>
<proteinExistence type="predicted"/>
<feature type="region of interest" description="Disordered" evidence="2">
    <location>
        <begin position="264"/>
        <end position="349"/>
    </location>
</feature>
<feature type="compositionally biased region" description="Basic and acidic residues" evidence="2">
    <location>
        <begin position="273"/>
        <end position="303"/>
    </location>
</feature>
<evidence type="ECO:0000256" key="2">
    <source>
        <dbReference type="SAM" id="MobiDB-lite"/>
    </source>
</evidence>
<dbReference type="Ensembl" id="ENSCCRT00020059653.1">
    <property type="protein sequence ID" value="ENSCCRP00020054478.1"/>
    <property type="gene ID" value="ENSCCRG00020024874.1"/>
</dbReference>
<dbReference type="InterPro" id="IPR001878">
    <property type="entry name" value="Znf_CCHC"/>
</dbReference>